<proteinExistence type="predicted"/>
<dbReference type="SUPFAM" id="SSF49265">
    <property type="entry name" value="Fibronectin type III"/>
    <property type="match status" value="3"/>
</dbReference>
<dbReference type="RefSeq" id="WP_146293437.1">
    <property type="nucleotide sequence ID" value="NZ_SELH01000025.1"/>
</dbReference>
<organism evidence="2 3">
    <name type="scientific">Apibacter muscae</name>
    <dbReference type="NCBI Taxonomy" id="2509004"/>
    <lineage>
        <taxon>Bacteria</taxon>
        <taxon>Pseudomonadati</taxon>
        <taxon>Bacteroidota</taxon>
        <taxon>Flavobacteriia</taxon>
        <taxon>Flavobacteriales</taxon>
        <taxon>Weeksellaceae</taxon>
        <taxon>Apibacter</taxon>
    </lineage>
</organism>
<evidence type="ECO:0000313" key="3">
    <source>
        <dbReference type="Proteomes" id="UP000319499"/>
    </source>
</evidence>
<dbReference type="AlphaFoldDB" id="A0A563DAR2"/>
<sequence length="689" mass="78620">MKKIIFSILAILSVILISAQEKKEASLRMIVREQSDQILLRWAVDQPMAWQKANEFGYILEKYLFSKEGKILSKPKFIQEKLIKAEPLSSWEKMVMEDDNAAIIAQGLYGESFLVEAGSSGKLADIVNLSEELEQRYSFSLLAADMNFAAAVKAGWGYIDKEIKKGEVYIYKIKTAVPEDVARIKGNSVIGNPSNYHPLPAPMDVAILGQDKSVLLTWEYQMYKDIYTTYNIQKSEDGINFKDLSETPLVNVYDTPDSPAKRMYYIDTLAQNDRKYYYRVYGISPFGEKGENSKIVSGSGVSSLQNTPAITSYEFTTNENEAVIEWEFPKESEKDIEKFQLSRSSTDQGPYIVIADNIPVYQRKITYSDLQPTNYLTITAVGKAPNQKATSYSTFIQPIDSIPPVPPVGLKGTIDSLGVVKITWEPNQEKDVLGYRIFRANIEGEEFSQITVSPIKENLFIDSVQVASLNPKVYYRLVAVDQRFNNSDYSETLVVEKPKLIPPTSPVFSSYKIEDGKVNLSWITPTEDGITLLLERRKEEEINWDIIFQTKDTLQNFIDEKAQPNKQYVYRLKAVNNQKLEAVSPELTLKVINLLPENIIKEITPIVNREKKYIELFWSIENNKKEEIVEYTLYKKDEATEPTTWKVLPGKFTRVVDTQIYPGKTYTYYIRAILSNGAFSNVKTIEITY</sequence>
<dbReference type="InterPro" id="IPR036116">
    <property type="entry name" value="FN3_sf"/>
</dbReference>
<keyword evidence="3" id="KW-1185">Reference proteome</keyword>
<evidence type="ECO:0000313" key="2">
    <source>
        <dbReference type="EMBL" id="TWP26874.1"/>
    </source>
</evidence>
<dbReference type="OrthoDB" id="923194at2"/>
<protein>
    <submittedName>
        <fullName evidence="2">Fibronectin type III domain-containing protein</fullName>
    </submittedName>
</protein>
<dbReference type="SMART" id="SM00060">
    <property type="entry name" value="FN3"/>
    <property type="match status" value="4"/>
</dbReference>
<comment type="caution">
    <text evidence="2">The sequence shown here is derived from an EMBL/GenBank/DDBJ whole genome shotgun (WGS) entry which is preliminary data.</text>
</comment>
<dbReference type="InterPro" id="IPR013783">
    <property type="entry name" value="Ig-like_fold"/>
</dbReference>
<dbReference type="CDD" id="cd00063">
    <property type="entry name" value="FN3"/>
    <property type="match status" value="3"/>
</dbReference>
<dbReference type="PROSITE" id="PS50853">
    <property type="entry name" value="FN3"/>
    <property type="match status" value="1"/>
</dbReference>
<dbReference type="EMBL" id="SELH01000025">
    <property type="protein sequence ID" value="TWP26874.1"/>
    <property type="molecule type" value="Genomic_DNA"/>
</dbReference>
<evidence type="ECO:0000259" key="1">
    <source>
        <dbReference type="PROSITE" id="PS50853"/>
    </source>
</evidence>
<dbReference type="InterPro" id="IPR003961">
    <property type="entry name" value="FN3_dom"/>
</dbReference>
<reference evidence="2 3" key="1">
    <citation type="submission" date="2019-02" db="EMBL/GenBank/DDBJ databases">
        <title>Apibacter muscae sp. nov.: a novel member of the house fly microbiota.</title>
        <authorList>
            <person name="Park R."/>
        </authorList>
    </citation>
    <scope>NUCLEOTIDE SEQUENCE [LARGE SCALE GENOMIC DNA]</scope>
    <source>
        <strain evidence="2 3">AL1</strain>
    </source>
</reference>
<name>A0A563DAR2_9FLAO</name>
<dbReference type="Gene3D" id="2.60.40.10">
    <property type="entry name" value="Immunoglobulins"/>
    <property type="match status" value="4"/>
</dbReference>
<dbReference type="Proteomes" id="UP000319499">
    <property type="component" value="Unassembled WGS sequence"/>
</dbReference>
<gene>
    <name evidence="2" type="ORF">ETU09_09985</name>
</gene>
<feature type="domain" description="Fibronectin type-III" evidence="1">
    <location>
        <begin position="595"/>
        <end position="689"/>
    </location>
</feature>
<accession>A0A563DAR2</accession>